<dbReference type="Proteomes" id="UP001151760">
    <property type="component" value="Unassembled WGS sequence"/>
</dbReference>
<dbReference type="InterPro" id="IPR013103">
    <property type="entry name" value="RVT_2"/>
</dbReference>
<keyword evidence="3" id="KW-1185">Reference proteome</keyword>
<evidence type="ECO:0000313" key="3">
    <source>
        <dbReference type="Proteomes" id="UP001151760"/>
    </source>
</evidence>
<organism evidence="2 3">
    <name type="scientific">Tanacetum coccineum</name>
    <dbReference type="NCBI Taxonomy" id="301880"/>
    <lineage>
        <taxon>Eukaryota</taxon>
        <taxon>Viridiplantae</taxon>
        <taxon>Streptophyta</taxon>
        <taxon>Embryophyta</taxon>
        <taxon>Tracheophyta</taxon>
        <taxon>Spermatophyta</taxon>
        <taxon>Magnoliopsida</taxon>
        <taxon>eudicotyledons</taxon>
        <taxon>Gunneridae</taxon>
        <taxon>Pentapetalae</taxon>
        <taxon>asterids</taxon>
        <taxon>campanulids</taxon>
        <taxon>Asterales</taxon>
        <taxon>Asteraceae</taxon>
        <taxon>Asteroideae</taxon>
        <taxon>Anthemideae</taxon>
        <taxon>Anthemidinae</taxon>
        <taxon>Tanacetum</taxon>
    </lineage>
</organism>
<proteinExistence type="predicted"/>
<evidence type="ECO:0000259" key="1">
    <source>
        <dbReference type="Pfam" id="PF07727"/>
    </source>
</evidence>
<feature type="domain" description="Reverse transcriptase Ty1/copia-type" evidence="1">
    <location>
        <begin position="2"/>
        <end position="105"/>
    </location>
</feature>
<gene>
    <name evidence="2" type="ORF">Tco_0801638</name>
</gene>
<sequence length="212" mass="24724">MVPRGFTRVWIDYNEVFSLVVRHTSIRVILILAACEDYELEQLDVKKAFLYGNLEETIYMRQPLGFEEGTCNKVCLLKQSLYSHKQSSRQWYKRFDVYMTEIQYTKGLLRKEFDMKKLGPTRKILGMENVKDRGSRTLKVSQSGYVQKIMNNFRVDNGKSVSVPLGAHFKAKHVDVDSFVDADYDKDPDKDRSIIGYLFMVCGYDKDPDKDK</sequence>
<dbReference type="Pfam" id="PF07727">
    <property type="entry name" value="RVT_2"/>
    <property type="match status" value="1"/>
</dbReference>
<accession>A0ABQ4ZXF7</accession>
<reference evidence="2" key="1">
    <citation type="journal article" date="2022" name="Int. J. Mol. Sci.">
        <title>Draft Genome of Tanacetum Coccineum: Genomic Comparison of Closely Related Tanacetum-Family Plants.</title>
        <authorList>
            <person name="Yamashiro T."/>
            <person name="Shiraishi A."/>
            <person name="Nakayama K."/>
            <person name="Satake H."/>
        </authorList>
    </citation>
    <scope>NUCLEOTIDE SEQUENCE</scope>
</reference>
<dbReference type="EMBL" id="BQNB010011749">
    <property type="protein sequence ID" value="GJS94670.1"/>
    <property type="molecule type" value="Genomic_DNA"/>
</dbReference>
<evidence type="ECO:0000313" key="2">
    <source>
        <dbReference type="EMBL" id="GJS94670.1"/>
    </source>
</evidence>
<reference evidence="2" key="2">
    <citation type="submission" date="2022-01" db="EMBL/GenBank/DDBJ databases">
        <authorList>
            <person name="Yamashiro T."/>
            <person name="Shiraishi A."/>
            <person name="Satake H."/>
            <person name="Nakayama K."/>
        </authorList>
    </citation>
    <scope>NUCLEOTIDE SEQUENCE</scope>
</reference>
<name>A0ABQ4ZXF7_9ASTR</name>
<comment type="caution">
    <text evidence="2">The sequence shown here is derived from an EMBL/GenBank/DDBJ whole genome shotgun (WGS) entry which is preliminary data.</text>
</comment>
<protein>
    <submittedName>
        <fullName evidence="2">Retrovirus-related pol polyprotein from transposon TNT 1-94</fullName>
    </submittedName>
</protein>